<proteinExistence type="predicted"/>
<organism evidence="2 3">
    <name type="scientific">Pleurodeles waltl</name>
    <name type="common">Iberian ribbed newt</name>
    <dbReference type="NCBI Taxonomy" id="8319"/>
    <lineage>
        <taxon>Eukaryota</taxon>
        <taxon>Metazoa</taxon>
        <taxon>Chordata</taxon>
        <taxon>Craniata</taxon>
        <taxon>Vertebrata</taxon>
        <taxon>Euteleostomi</taxon>
        <taxon>Amphibia</taxon>
        <taxon>Batrachia</taxon>
        <taxon>Caudata</taxon>
        <taxon>Salamandroidea</taxon>
        <taxon>Salamandridae</taxon>
        <taxon>Pleurodelinae</taxon>
        <taxon>Pleurodeles</taxon>
    </lineage>
</organism>
<dbReference type="Proteomes" id="UP001066276">
    <property type="component" value="Chromosome 3_2"/>
</dbReference>
<sequence length="163" mass="17351">MLPAPPGTFNLHSGQVSASSPNRNEPVPSLSRTQALCLTFSAGQSDPGALSPGDLSLLVHPLSFFRLRGIGSGAVCGAGGERWLAVRHCVRSRVRSRRREAVSCVALCLEPCAEPEEKSVRVSDTPDVCSVGKCRRCLAVLLQQRQRRCVETVASGGAKAEIQ</sequence>
<comment type="caution">
    <text evidence="2">The sequence shown here is derived from an EMBL/GenBank/DDBJ whole genome shotgun (WGS) entry which is preliminary data.</text>
</comment>
<evidence type="ECO:0000313" key="2">
    <source>
        <dbReference type="EMBL" id="KAJ1177562.1"/>
    </source>
</evidence>
<accession>A0AAV7TLS8</accession>
<name>A0AAV7TLS8_PLEWA</name>
<keyword evidence="3" id="KW-1185">Reference proteome</keyword>
<protein>
    <submittedName>
        <fullName evidence="2">Uncharacterized protein</fullName>
    </submittedName>
</protein>
<dbReference type="EMBL" id="JANPWB010000006">
    <property type="protein sequence ID" value="KAJ1177562.1"/>
    <property type="molecule type" value="Genomic_DNA"/>
</dbReference>
<reference evidence="2" key="1">
    <citation type="journal article" date="2022" name="bioRxiv">
        <title>Sequencing and chromosome-scale assembly of the giantPleurodeles waltlgenome.</title>
        <authorList>
            <person name="Brown T."/>
            <person name="Elewa A."/>
            <person name="Iarovenko S."/>
            <person name="Subramanian E."/>
            <person name="Araus A.J."/>
            <person name="Petzold A."/>
            <person name="Susuki M."/>
            <person name="Suzuki K.-i.T."/>
            <person name="Hayashi T."/>
            <person name="Toyoda A."/>
            <person name="Oliveira C."/>
            <person name="Osipova E."/>
            <person name="Leigh N.D."/>
            <person name="Simon A."/>
            <person name="Yun M.H."/>
        </authorList>
    </citation>
    <scope>NUCLEOTIDE SEQUENCE</scope>
    <source>
        <strain evidence="2">20211129_DDA</strain>
        <tissue evidence="2">Liver</tissue>
    </source>
</reference>
<evidence type="ECO:0000256" key="1">
    <source>
        <dbReference type="SAM" id="MobiDB-lite"/>
    </source>
</evidence>
<evidence type="ECO:0000313" key="3">
    <source>
        <dbReference type="Proteomes" id="UP001066276"/>
    </source>
</evidence>
<feature type="region of interest" description="Disordered" evidence="1">
    <location>
        <begin position="1"/>
        <end position="29"/>
    </location>
</feature>
<gene>
    <name evidence="2" type="ORF">NDU88_002815</name>
</gene>
<dbReference type="AlphaFoldDB" id="A0AAV7TLS8"/>
<feature type="compositionally biased region" description="Polar residues" evidence="1">
    <location>
        <begin position="10"/>
        <end position="23"/>
    </location>
</feature>